<evidence type="ECO:0000256" key="6">
    <source>
        <dbReference type="SAM" id="SignalP"/>
    </source>
</evidence>
<comment type="subcellular location">
    <subcellularLocation>
        <location evidence="1">Secreted</location>
    </subcellularLocation>
</comment>
<evidence type="ECO:0000256" key="1">
    <source>
        <dbReference type="ARBA" id="ARBA00004613"/>
    </source>
</evidence>
<evidence type="ECO:0000313" key="7">
    <source>
        <dbReference type="Proteomes" id="UP000504632"/>
    </source>
</evidence>
<organism evidence="7 8">
    <name type="scientific">Chanos chanos</name>
    <name type="common">Milkfish</name>
    <name type="synonym">Mugil chanos</name>
    <dbReference type="NCBI Taxonomy" id="29144"/>
    <lineage>
        <taxon>Eukaryota</taxon>
        <taxon>Metazoa</taxon>
        <taxon>Chordata</taxon>
        <taxon>Craniata</taxon>
        <taxon>Vertebrata</taxon>
        <taxon>Euteleostomi</taxon>
        <taxon>Actinopterygii</taxon>
        <taxon>Neopterygii</taxon>
        <taxon>Teleostei</taxon>
        <taxon>Ostariophysi</taxon>
        <taxon>Gonorynchiformes</taxon>
        <taxon>Chanidae</taxon>
        <taxon>Chanos</taxon>
    </lineage>
</organism>
<keyword evidence="5" id="KW-0325">Glycoprotein</keyword>
<dbReference type="PANTHER" id="PTHR18820:SF1">
    <property type="entry name" value="PROTEIN LEG1 HOMOLOG"/>
    <property type="match status" value="1"/>
</dbReference>
<keyword evidence="3" id="KW-0964">Secreted</keyword>
<evidence type="ECO:0000256" key="5">
    <source>
        <dbReference type="ARBA" id="ARBA00023180"/>
    </source>
</evidence>
<evidence type="ECO:0000256" key="4">
    <source>
        <dbReference type="ARBA" id="ARBA00022729"/>
    </source>
</evidence>
<keyword evidence="7" id="KW-1185">Reference proteome</keyword>
<evidence type="ECO:0000313" key="8">
    <source>
        <dbReference type="RefSeq" id="XP_030637402.1"/>
    </source>
</evidence>
<dbReference type="Pfam" id="PF05612">
    <property type="entry name" value="Leg1"/>
    <property type="match status" value="1"/>
</dbReference>
<dbReference type="PANTHER" id="PTHR18820">
    <property type="entry name" value="LEG1"/>
    <property type="match status" value="1"/>
</dbReference>
<dbReference type="Proteomes" id="UP000504632">
    <property type="component" value="Chromosome 8"/>
</dbReference>
<reference evidence="8 9" key="1">
    <citation type="submission" date="2025-04" db="UniProtKB">
        <authorList>
            <consortium name="RefSeq"/>
        </authorList>
    </citation>
    <scope>IDENTIFICATION</scope>
</reference>
<sequence>MSYFRTVAAVALLVLLVEAGEVTENGYPIQWEKAPSDLSELPTADGVTVINPWDFRHRMAMYRVLLKETDQYMGSMGPGPKESPLWVFPMQLGWKLKTGRLADPTGASTCGHAEDPMCISTKSWWSCVNYHVSALPFLAAVHTGIIGDGQIQVQIQAPADGSQEYCTTFSDCSTKMPELMNKWETFFKSLKTISSSDIPDFEKKDQILGLMWAARLGSIDVAFKSCSEKLKSYSSQEVSFTQSWRESIEYGSSFHFHTSIENIQVYLSPMPSRILQEGDNAPNIPDLSIDENHALYVFSWMNRMNSLLGQNSLLRLWRNAMCSARTREKGQVLMQQLFVDPKFALSTTFSIMVDMISSC</sequence>
<dbReference type="GO" id="GO:0005615">
    <property type="term" value="C:extracellular space"/>
    <property type="evidence" value="ECO:0007669"/>
    <property type="project" value="TreeGrafter"/>
</dbReference>
<dbReference type="InterPro" id="IPR008499">
    <property type="entry name" value="Leg1"/>
</dbReference>
<gene>
    <name evidence="8" type="primary">LOC115818223</name>
    <name evidence="9" type="synonym">LOC115818910</name>
</gene>
<dbReference type="AlphaFoldDB" id="A0A6J2VZB2"/>
<protein>
    <submittedName>
        <fullName evidence="8 9">Protein LEG1 homolog</fullName>
    </submittedName>
</protein>
<accession>A0A6J2VZB2</accession>
<evidence type="ECO:0000256" key="2">
    <source>
        <dbReference type="ARBA" id="ARBA00009122"/>
    </source>
</evidence>
<dbReference type="GeneID" id="115818223"/>
<feature type="chain" id="PRO_5044642771" evidence="6">
    <location>
        <begin position="20"/>
        <end position="359"/>
    </location>
</feature>
<dbReference type="RefSeq" id="XP_030637402.1">
    <property type="nucleotide sequence ID" value="XM_030781542.1"/>
</dbReference>
<feature type="signal peptide" evidence="6">
    <location>
        <begin position="1"/>
        <end position="19"/>
    </location>
</feature>
<evidence type="ECO:0000256" key="3">
    <source>
        <dbReference type="ARBA" id="ARBA00022525"/>
    </source>
</evidence>
<comment type="similarity">
    <text evidence="2">Belongs to the LEG1 family.</text>
</comment>
<name>A0A6J2VZB2_CHACN</name>
<evidence type="ECO:0000313" key="9">
    <source>
        <dbReference type="RefSeq" id="XP_030638268.1"/>
    </source>
</evidence>
<proteinExistence type="inferred from homology"/>
<dbReference type="RefSeq" id="XP_030638268.1">
    <property type="nucleotide sequence ID" value="XM_030782408.1"/>
</dbReference>
<keyword evidence="4 6" id="KW-0732">Signal</keyword>
<dbReference type="OrthoDB" id="17046at2759"/>